<feature type="binding site" evidence="3">
    <location>
        <begin position="213"/>
        <end position="215"/>
    </location>
    <ligand>
        <name>substrate</name>
    </ligand>
</feature>
<reference evidence="5 6" key="1">
    <citation type="submission" date="2020-08" db="EMBL/GenBank/DDBJ databases">
        <title>Lysobacter sp. II4 sp. nov., isolated from soil.</title>
        <authorList>
            <person name="Woo C.Y."/>
            <person name="Kim J."/>
        </authorList>
    </citation>
    <scope>NUCLEOTIDE SEQUENCE [LARGE SCALE GENOMIC DNA]</scope>
    <source>
        <strain evidence="5 6">II4</strain>
    </source>
</reference>
<feature type="site" description="Important for substrate specificity" evidence="3">
    <location>
        <position position="171"/>
    </location>
</feature>
<evidence type="ECO:0000256" key="2">
    <source>
        <dbReference type="ARBA" id="ARBA00022679"/>
    </source>
</evidence>
<evidence type="ECO:0000313" key="6">
    <source>
        <dbReference type="Proteomes" id="UP000516018"/>
    </source>
</evidence>
<feature type="binding site" evidence="3">
    <location>
        <position position="189"/>
    </location>
    <ligand>
        <name>substrate</name>
    </ligand>
</feature>
<feature type="binding site" evidence="3">
    <location>
        <begin position="56"/>
        <end position="57"/>
    </location>
    <ligand>
        <name>phosphate</name>
        <dbReference type="ChEBI" id="CHEBI:43474"/>
    </ligand>
</feature>
<dbReference type="Proteomes" id="UP000516018">
    <property type="component" value="Chromosome"/>
</dbReference>
<feature type="binding site" evidence="3">
    <location>
        <position position="190"/>
    </location>
    <ligand>
        <name>phosphate</name>
        <dbReference type="ChEBI" id="CHEBI:43474"/>
    </ligand>
</feature>
<comment type="similarity">
    <text evidence="3">Belongs to the PNP/MTAP phosphorylase family. MTAP subfamily.</text>
</comment>
<keyword evidence="3" id="KW-0660">Purine salvage</keyword>
<sequence>MPMSDIELAIIGGTGLYKLAELQDPEAHQPVTHYGALSGPVRVGILDGHRIAFLARHGEGHSLPPHKINYRANLAALQALGARRVLALNTVGGITERFGPRVLACPDQLIDYTWGRISTICEEPGTDVLHVDFGEPYTRSLRHAVVAAAAQANVALVDGGCYGATQGPRLETRAEIARMRRDGCDLVGMTGMPEAGLAREMELDYACLAIVANWAAGAGPDPDEVITLQDVLDNVAAASAGLPALLRALLAA</sequence>
<comment type="miscellaneous">
    <text evidence="3">Although this enzyme belongs to the family of MTA phosphorylases based on sequence homology, it has been shown that conserved amino acid substitutions in the substrate binding pocket convert the substrate specificity of this enzyme from 6-aminopurines to 6-oxopurines.</text>
</comment>
<proteinExistence type="inferred from homology"/>
<dbReference type="InterPro" id="IPR035994">
    <property type="entry name" value="Nucleoside_phosphorylase_sf"/>
</dbReference>
<dbReference type="GO" id="GO:0006166">
    <property type="term" value="P:purine ribonucleoside salvage"/>
    <property type="evidence" value="ECO:0007669"/>
    <property type="project" value="UniProtKB-UniRule"/>
</dbReference>
<evidence type="ECO:0000256" key="1">
    <source>
        <dbReference type="ARBA" id="ARBA00022676"/>
    </source>
</evidence>
<feature type="domain" description="Nucleoside phosphorylase" evidence="4">
    <location>
        <begin position="8"/>
        <end position="249"/>
    </location>
</feature>
<dbReference type="Pfam" id="PF01048">
    <property type="entry name" value="PNP_UDP_1"/>
    <property type="match status" value="1"/>
</dbReference>
<evidence type="ECO:0000256" key="3">
    <source>
        <dbReference type="HAMAP-Rule" id="MF_01963"/>
    </source>
</evidence>
<keyword evidence="6" id="KW-1185">Reference proteome</keyword>
<dbReference type="HAMAP" id="MF_01963">
    <property type="entry name" value="MTAP"/>
    <property type="match status" value="1"/>
</dbReference>
<dbReference type="GO" id="GO:0017061">
    <property type="term" value="F:S-methyl-5-thioadenosine phosphorylase activity"/>
    <property type="evidence" value="ECO:0007669"/>
    <property type="project" value="InterPro"/>
</dbReference>
<dbReference type="EMBL" id="CP060820">
    <property type="protein sequence ID" value="QNP42049.1"/>
    <property type="molecule type" value="Genomic_DNA"/>
</dbReference>
<keyword evidence="1 3" id="KW-0328">Glycosyltransferase</keyword>
<dbReference type="InterPro" id="IPR000845">
    <property type="entry name" value="Nucleoside_phosphorylase_d"/>
</dbReference>
<dbReference type="UniPathway" id="UPA00606"/>
<dbReference type="AlphaFoldDB" id="A0A7H0G183"/>
<dbReference type="Gene3D" id="3.40.50.1580">
    <property type="entry name" value="Nucleoside phosphorylase domain"/>
    <property type="match status" value="1"/>
</dbReference>
<keyword evidence="2 3" id="KW-0808">Transferase</keyword>
<evidence type="ECO:0000259" key="4">
    <source>
        <dbReference type="Pfam" id="PF01048"/>
    </source>
</evidence>
<dbReference type="InterPro" id="IPR010044">
    <property type="entry name" value="MTAP"/>
</dbReference>
<dbReference type="GO" id="GO:0005829">
    <property type="term" value="C:cytosol"/>
    <property type="evidence" value="ECO:0007669"/>
    <property type="project" value="TreeGrafter"/>
</dbReference>
<name>A0A7H0G183_9GAMM</name>
<dbReference type="PANTHER" id="PTHR42679">
    <property type="entry name" value="S-METHYL-5'-THIOADENOSINE PHOSPHORYLASE"/>
    <property type="match status" value="1"/>
</dbReference>
<comment type="subunit">
    <text evidence="3">Homohexamer. Dimer of a homotrimer.</text>
</comment>
<dbReference type="PANTHER" id="PTHR42679:SF2">
    <property type="entry name" value="S-METHYL-5'-THIOADENOSINE PHOSPHORYLASE"/>
    <property type="match status" value="1"/>
</dbReference>
<organism evidence="5 6">
    <name type="scientific">Agrilutibacter terrestris</name>
    <dbReference type="NCBI Taxonomy" id="2865112"/>
    <lineage>
        <taxon>Bacteria</taxon>
        <taxon>Pseudomonadati</taxon>
        <taxon>Pseudomonadota</taxon>
        <taxon>Gammaproteobacteria</taxon>
        <taxon>Lysobacterales</taxon>
        <taxon>Lysobacteraceae</taxon>
        <taxon>Agrilutibacter</taxon>
    </lineage>
</organism>
<comment type="caution">
    <text evidence="3">Lacks conserved residue(s) required for the propagation of feature annotation.</text>
</comment>
<comment type="catalytic activity">
    <reaction evidence="3">
        <text>a purine D-ribonucleoside + phosphate = a purine nucleobase + alpha-D-ribose 1-phosphate</text>
        <dbReference type="Rhea" id="RHEA:19805"/>
        <dbReference type="ChEBI" id="CHEBI:26386"/>
        <dbReference type="ChEBI" id="CHEBI:43474"/>
        <dbReference type="ChEBI" id="CHEBI:57720"/>
        <dbReference type="ChEBI" id="CHEBI:142355"/>
        <dbReference type="EC" id="2.4.2.1"/>
    </reaction>
</comment>
<evidence type="ECO:0000313" key="5">
    <source>
        <dbReference type="EMBL" id="QNP42049.1"/>
    </source>
</evidence>
<dbReference type="KEGG" id="lsx:H8B22_01730"/>
<gene>
    <name evidence="5" type="ORF">H8B22_01730</name>
</gene>
<protein>
    <recommendedName>
        <fullName evidence="3">Probable 6-oxopurine nucleoside phosphorylase</fullName>
        <ecNumber evidence="3">2.4.2.1</ecNumber>
    </recommendedName>
    <alternativeName>
        <fullName evidence="3">Purine nucleoside phosphorylase</fullName>
        <shortName evidence="3">PNP</shortName>
    </alternativeName>
</protein>
<dbReference type="EC" id="2.4.2.1" evidence="3"/>
<dbReference type="GO" id="GO:0019509">
    <property type="term" value="P:L-methionine salvage from methylthioadenosine"/>
    <property type="evidence" value="ECO:0007669"/>
    <property type="project" value="TreeGrafter"/>
</dbReference>
<feature type="site" description="Important for substrate specificity" evidence="3">
    <location>
        <position position="228"/>
    </location>
</feature>
<dbReference type="CDD" id="cd09010">
    <property type="entry name" value="MTAP_SsMTAPII_like_MTIP"/>
    <property type="match status" value="1"/>
</dbReference>
<accession>A0A7H0G183</accession>
<dbReference type="InterPro" id="IPR018099">
    <property type="entry name" value="Purine_phosphorylase-2_CS"/>
</dbReference>
<dbReference type="SUPFAM" id="SSF53167">
    <property type="entry name" value="Purine and uridine phosphorylases"/>
    <property type="match status" value="1"/>
</dbReference>
<comment type="pathway">
    <text evidence="3">Purine metabolism; purine nucleoside salvage.</text>
</comment>
<comment type="function">
    <text evidence="3">Purine nucleoside phosphorylase which is highly specific for 6-oxopurine nucleosides. Cleaves guanosine or inosine to respective bases and sugar-1-phosphate molecules. Involved in purine salvage.</text>
</comment>
<dbReference type="NCBIfam" id="NF006599">
    <property type="entry name" value="PRK09136.1"/>
    <property type="match status" value="1"/>
</dbReference>
<feature type="binding site" evidence="3">
    <location>
        <position position="14"/>
    </location>
    <ligand>
        <name>phosphate</name>
        <dbReference type="ChEBI" id="CHEBI:43474"/>
    </ligand>
</feature>
<dbReference type="PROSITE" id="PS01240">
    <property type="entry name" value="PNP_MTAP_2"/>
    <property type="match status" value="1"/>
</dbReference>